<dbReference type="PROSITE" id="PS51391">
    <property type="entry name" value="CID"/>
    <property type="match status" value="1"/>
</dbReference>
<feature type="region of interest" description="Disordered" evidence="1">
    <location>
        <begin position="564"/>
        <end position="637"/>
    </location>
</feature>
<reference evidence="3 4" key="1">
    <citation type="journal article" date="2019" name="Nat. Ecol. Evol.">
        <title>Megaphylogeny resolves global patterns of mushroom evolution.</title>
        <authorList>
            <person name="Varga T."/>
            <person name="Krizsan K."/>
            <person name="Foldi C."/>
            <person name="Dima B."/>
            <person name="Sanchez-Garcia M."/>
            <person name="Sanchez-Ramirez S."/>
            <person name="Szollosi G.J."/>
            <person name="Szarkandi J.G."/>
            <person name="Papp V."/>
            <person name="Albert L."/>
            <person name="Andreopoulos W."/>
            <person name="Angelini C."/>
            <person name="Antonin V."/>
            <person name="Barry K.W."/>
            <person name="Bougher N.L."/>
            <person name="Buchanan P."/>
            <person name="Buyck B."/>
            <person name="Bense V."/>
            <person name="Catcheside P."/>
            <person name="Chovatia M."/>
            <person name="Cooper J."/>
            <person name="Damon W."/>
            <person name="Desjardin D."/>
            <person name="Finy P."/>
            <person name="Geml J."/>
            <person name="Haridas S."/>
            <person name="Hughes K."/>
            <person name="Justo A."/>
            <person name="Karasinski D."/>
            <person name="Kautmanova I."/>
            <person name="Kiss B."/>
            <person name="Kocsube S."/>
            <person name="Kotiranta H."/>
            <person name="LaButti K.M."/>
            <person name="Lechner B.E."/>
            <person name="Liimatainen K."/>
            <person name="Lipzen A."/>
            <person name="Lukacs Z."/>
            <person name="Mihaltcheva S."/>
            <person name="Morgado L.N."/>
            <person name="Niskanen T."/>
            <person name="Noordeloos M.E."/>
            <person name="Ohm R.A."/>
            <person name="Ortiz-Santana B."/>
            <person name="Ovrebo C."/>
            <person name="Racz N."/>
            <person name="Riley R."/>
            <person name="Savchenko A."/>
            <person name="Shiryaev A."/>
            <person name="Soop K."/>
            <person name="Spirin V."/>
            <person name="Szebenyi C."/>
            <person name="Tomsovsky M."/>
            <person name="Tulloss R.E."/>
            <person name="Uehling J."/>
            <person name="Grigoriev I.V."/>
            <person name="Vagvolgyi C."/>
            <person name="Papp T."/>
            <person name="Martin F.M."/>
            <person name="Miettinen O."/>
            <person name="Hibbett D.S."/>
            <person name="Nagy L.G."/>
        </authorList>
    </citation>
    <scope>NUCLEOTIDE SEQUENCE [LARGE SCALE GENOMIC DNA]</scope>
    <source>
        <strain evidence="3 4">CBS 309.79</strain>
    </source>
</reference>
<dbReference type="SMART" id="SM00582">
    <property type="entry name" value="RPR"/>
    <property type="match status" value="1"/>
</dbReference>
<dbReference type="OrthoDB" id="2129491at2759"/>
<dbReference type="Pfam" id="PF21936">
    <property type="entry name" value="Pcf11_C"/>
    <property type="match status" value="1"/>
</dbReference>
<dbReference type="GO" id="GO:0005849">
    <property type="term" value="C:mRNA cleavage factor complex"/>
    <property type="evidence" value="ECO:0007669"/>
    <property type="project" value="TreeGrafter"/>
</dbReference>
<sequence>MSVYNQPPAQQHHYGYRQPMPPAHGHHGYGGGYRAPPPPAQHVYQSDPAAFRHVYSTRLAELTMNSRPIIQGLSMLAQEQTRYSSIVAQCIEAHIRRIPPTMKLPAFYLLDAISKNVYVPYAAEFTPFVVPLFLETYDLVDNNTRSKMEEMLLTWRTGSPVGKELFGIGPQVAIERGIWGDGGNAASGSSSRVTPNQVMSELDFAIGQQERTLQSRPHDVAMQNNLAILHQLHALVAAGVSQPELKQILNQLRTLMRNSASTSAPPPIAASPPPPPPPQHQAPYAQPQNHYWKQDLYPQQQIPHPAPMPAVKIEPASALLPAAGSPDILSMLTNLVKSGVVSSNGTPIGAGSSSVQEIPDEKPDSDRLESRAYRDSILRHSVALTTSDVTRPRNHLIIECLYDTQSTQCKQCGQRFADSPSGQKKLEKHLDMHFVQNRQASQQTGRGHHRGWFISLDDWINDTVDVKGKGVDRGPARGRAAEAADQVKRNEELRAMFVVVPPGDEAKSIRCPICKETLKSEFLEDDEEWVWKNAVKKDDTVYHATCHSEAAASATTLVTRLIADDSSSRSRSVTPETNGRIASPRSSPLKNIKSESSSAATLVPGSPSSLAGMKRKAEYDEDGAIRAEEAPLKKVAV</sequence>
<dbReference type="InterPro" id="IPR054127">
    <property type="entry name" value="Pcf11_C"/>
</dbReference>
<organism evidence="3 4">
    <name type="scientific">Pterulicium gracile</name>
    <dbReference type="NCBI Taxonomy" id="1884261"/>
    <lineage>
        <taxon>Eukaryota</taxon>
        <taxon>Fungi</taxon>
        <taxon>Dikarya</taxon>
        <taxon>Basidiomycota</taxon>
        <taxon>Agaricomycotina</taxon>
        <taxon>Agaricomycetes</taxon>
        <taxon>Agaricomycetidae</taxon>
        <taxon>Agaricales</taxon>
        <taxon>Pleurotineae</taxon>
        <taxon>Pterulaceae</taxon>
        <taxon>Pterulicium</taxon>
    </lineage>
</organism>
<dbReference type="InterPro" id="IPR008942">
    <property type="entry name" value="ENTH_VHS"/>
</dbReference>
<dbReference type="PANTHER" id="PTHR15921:SF3">
    <property type="entry name" value="PRE-MRNA CLEAVAGE COMPLEX 2 PROTEIN PCF11"/>
    <property type="match status" value="1"/>
</dbReference>
<feature type="compositionally biased region" description="Polar residues" evidence="1">
    <location>
        <begin position="584"/>
        <end position="600"/>
    </location>
</feature>
<name>A0A5C3QVB7_9AGAR</name>
<evidence type="ECO:0000259" key="2">
    <source>
        <dbReference type="PROSITE" id="PS51391"/>
    </source>
</evidence>
<feature type="compositionally biased region" description="Polar residues" evidence="1">
    <location>
        <begin position="345"/>
        <end position="356"/>
    </location>
</feature>
<dbReference type="GO" id="GO:0006369">
    <property type="term" value="P:termination of RNA polymerase II transcription"/>
    <property type="evidence" value="ECO:0007669"/>
    <property type="project" value="InterPro"/>
</dbReference>
<evidence type="ECO:0000256" key="1">
    <source>
        <dbReference type="SAM" id="MobiDB-lite"/>
    </source>
</evidence>
<feature type="region of interest" description="Disordered" evidence="1">
    <location>
        <begin position="1"/>
        <end position="38"/>
    </location>
</feature>
<dbReference type="CDD" id="cd16982">
    <property type="entry name" value="CID_Pcf11"/>
    <property type="match status" value="1"/>
</dbReference>
<gene>
    <name evidence="3" type="ORF">BDV98DRAFT_560889</name>
</gene>
<evidence type="ECO:0000313" key="4">
    <source>
        <dbReference type="Proteomes" id="UP000305067"/>
    </source>
</evidence>
<keyword evidence="4" id="KW-1185">Reference proteome</keyword>
<feature type="compositionally biased region" description="Basic and acidic residues" evidence="1">
    <location>
        <begin position="359"/>
        <end position="368"/>
    </location>
</feature>
<dbReference type="Pfam" id="PF04818">
    <property type="entry name" value="CID"/>
    <property type="match status" value="1"/>
</dbReference>
<dbReference type="SUPFAM" id="SSF48464">
    <property type="entry name" value="ENTH/VHS domain"/>
    <property type="match status" value="1"/>
</dbReference>
<dbReference type="FunFam" id="1.25.40.90:FF:000016">
    <property type="entry name" value="mRNA cleavage factor complex component Pcf11"/>
    <property type="match status" value="1"/>
</dbReference>
<dbReference type="Proteomes" id="UP000305067">
    <property type="component" value="Unassembled WGS sequence"/>
</dbReference>
<dbReference type="GO" id="GO:0003729">
    <property type="term" value="F:mRNA binding"/>
    <property type="evidence" value="ECO:0007669"/>
    <property type="project" value="InterPro"/>
</dbReference>
<dbReference type="EMBL" id="ML178816">
    <property type="protein sequence ID" value="TFL05936.1"/>
    <property type="molecule type" value="Genomic_DNA"/>
</dbReference>
<dbReference type="Gene3D" id="1.25.40.90">
    <property type="match status" value="1"/>
</dbReference>
<feature type="compositionally biased region" description="Basic and acidic residues" evidence="1">
    <location>
        <begin position="615"/>
        <end position="637"/>
    </location>
</feature>
<accession>A0A5C3QVB7</accession>
<dbReference type="InterPro" id="IPR047415">
    <property type="entry name" value="Pcf11_CID"/>
</dbReference>
<dbReference type="GO" id="GO:0000993">
    <property type="term" value="F:RNA polymerase II complex binding"/>
    <property type="evidence" value="ECO:0007669"/>
    <property type="project" value="InterPro"/>
</dbReference>
<dbReference type="GO" id="GO:0005737">
    <property type="term" value="C:cytoplasm"/>
    <property type="evidence" value="ECO:0007669"/>
    <property type="project" value="TreeGrafter"/>
</dbReference>
<feature type="domain" description="CID" evidence="2">
    <location>
        <begin position="47"/>
        <end position="182"/>
    </location>
</feature>
<feature type="region of interest" description="Disordered" evidence="1">
    <location>
        <begin position="345"/>
        <end position="368"/>
    </location>
</feature>
<dbReference type="PANTHER" id="PTHR15921">
    <property type="entry name" value="PRE-MRNA CLEAVAGE COMPLEX II"/>
    <property type="match status" value="1"/>
</dbReference>
<evidence type="ECO:0000313" key="3">
    <source>
        <dbReference type="EMBL" id="TFL05936.1"/>
    </source>
</evidence>
<dbReference type="InterPro" id="IPR045154">
    <property type="entry name" value="PCF11-like"/>
</dbReference>
<protein>
    <recommendedName>
        <fullName evidence="2">CID domain-containing protein</fullName>
    </recommendedName>
</protein>
<dbReference type="AlphaFoldDB" id="A0A5C3QVB7"/>
<dbReference type="STRING" id="1884261.A0A5C3QVB7"/>
<feature type="compositionally biased region" description="Pro residues" evidence="1">
    <location>
        <begin position="264"/>
        <end position="280"/>
    </location>
</feature>
<proteinExistence type="predicted"/>
<feature type="region of interest" description="Disordered" evidence="1">
    <location>
        <begin position="259"/>
        <end position="285"/>
    </location>
</feature>
<dbReference type="GO" id="GO:0031124">
    <property type="term" value="P:mRNA 3'-end processing"/>
    <property type="evidence" value="ECO:0007669"/>
    <property type="project" value="InterPro"/>
</dbReference>
<dbReference type="InterPro" id="IPR006569">
    <property type="entry name" value="CID_dom"/>
</dbReference>